<feature type="domain" description="APO" evidence="1">
    <location>
        <begin position="333"/>
        <end position="391"/>
    </location>
</feature>
<dbReference type="InterPro" id="IPR023342">
    <property type="entry name" value="APO_dom"/>
</dbReference>
<feature type="domain" description="APO" evidence="1">
    <location>
        <begin position="199"/>
        <end position="252"/>
    </location>
</feature>
<evidence type="ECO:0000259" key="1">
    <source>
        <dbReference type="Pfam" id="PF05634"/>
    </source>
</evidence>
<name>A0AA88UMP2_9ASTE</name>
<sequence>MTRVEWVGFGSGSWAQRERERRRGSQVGSVRACGSFGFAGTPYPQSIHCVASVHRVAPPTAVQLADGCYSHCRLLRLLLQFPAAAAPIAAGAGSWSQGCVTVGISGKHCFMFYAGSTFRLEPKLRIALQDPYAMILKNADFPRYYSKKEKKPFPIPTVELRRAAGERLKNRKHQPKRRVPPPKNALVVKRLIHLAYGVWCNEIHVGPIGHPFKLCRGQNASIRKGHHEWADAVVEDILVQVEAYHLFDGLRDFLSLEFQLLLSYASKLGLIYLNSPQKEEENPVIRIAKSEFVDTDESELPDLEQECPKTPLLAEIPNAEIVPPSSAEATALLAEETLQAWEKMWGRANKLMKMYPLRVCGYCPDVHVGSSGHKAQNCGAHKHQQRNGQHVPDLVEPVLKREFRNFYGQAPAVVEICVQGGAVVPEQYKLAIRLDVGIPMD</sequence>
<dbReference type="GO" id="GO:0003723">
    <property type="term" value="F:RNA binding"/>
    <property type="evidence" value="ECO:0007669"/>
    <property type="project" value="InterPro"/>
</dbReference>
<dbReference type="Pfam" id="PF05634">
    <property type="entry name" value="APO_RNA-bind"/>
    <property type="match status" value="3"/>
</dbReference>
<gene>
    <name evidence="2" type="ORF">RJ640_006254</name>
</gene>
<dbReference type="Proteomes" id="UP001187471">
    <property type="component" value="Unassembled WGS sequence"/>
</dbReference>
<dbReference type="AlphaFoldDB" id="A0AA88UMP2"/>
<reference evidence="2" key="1">
    <citation type="submission" date="2022-12" db="EMBL/GenBank/DDBJ databases">
        <title>Draft genome assemblies for two species of Escallonia (Escalloniales).</title>
        <authorList>
            <person name="Chanderbali A."/>
            <person name="Dervinis C."/>
            <person name="Anghel I."/>
            <person name="Soltis D."/>
            <person name="Soltis P."/>
            <person name="Zapata F."/>
        </authorList>
    </citation>
    <scope>NUCLEOTIDE SEQUENCE</scope>
    <source>
        <strain evidence="2">UCBG92.1500</strain>
        <tissue evidence="2">Leaf</tissue>
    </source>
</reference>
<keyword evidence="3" id="KW-1185">Reference proteome</keyword>
<feature type="non-terminal residue" evidence="2">
    <location>
        <position position="441"/>
    </location>
</feature>
<evidence type="ECO:0000313" key="2">
    <source>
        <dbReference type="EMBL" id="KAK2980882.1"/>
    </source>
</evidence>
<organism evidence="2 3">
    <name type="scientific">Escallonia rubra</name>
    <dbReference type="NCBI Taxonomy" id="112253"/>
    <lineage>
        <taxon>Eukaryota</taxon>
        <taxon>Viridiplantae</taxon>
        <taxon>Streptophyta</taxon>
        <taxon>Embryophyta</taxon>
        <taxon>Tracheophyta</taxon>
        <taxon>Spermatophyta</taxon>
        <taxon>Magnoliopsida</taxon>
        <taxon>eudicotyledons</taxon>
        <taxon>Gunneridae</taxon>
        <taxon>Pentapetalae</taxon>
        <taxon>asterids</taxon>
        <taxon>campanulids</taxon>
        <taxon>Escalloniales</taxon>
        <taxon>Escalloniaceae</taxon>
        <taxon>Escallonia</taxon>
    </lineage>
</organism>
<comment type="caution">
    <text evidence="2">The sequence shown here is derived from an EMBL/GenBank/DDBJ whole genome shotgun (WGS) entry which is preliminary data.</text>
</comment>
<evidence type="ECO:0000313" key="3">
    <source>
        <dbReference type="Proteomes" id="UP001187471"/>
    </source>
</evidence>
<dbReference type="EMBL" id="JAVXUO010001581">
    <property type="protein sequence ID" value="KAK2980882.1"/>
    <property type="molecule type" value="Genomic_DNA"/>
</dbReference>
<protein>
    <recommendedName>
        <fullName evidence="1">APO domain-containing protein</fullName>
    </recommendedName>
</protein>
<feature type="domain" description="APO" evidence="1">
    <location>
        <begin position="137"/>
        <end position="198"/>
    </location>
</feature>
<proteinExistence type="predicted"/>
<accession>A0AA88UMP2</accession>